<accession>A0ABT4WFT5</accession>
<dbReference type="InterPro" id="IPR000182">
    <property type="entry name" value="GNAT_dom"/>
</dbReference>
<comment type="caution">
    <text evidence="2">The sequence shown here is derived from an EMBL/GenBank/DDBJ whole genome shotgun (WGS) entry which is preliminary data.</text>
</comment>
<feature type="domain" description="N-acetyltransferase" evidence="1">
    <location>
        <begin position="2"/>
        <end position="162"/>
    </location>
</feature>
<dbReference type="Gene3D" id="3.40.630.30">
    <property type="match status" value="1"/>
</dbReference>
<dbReference type="Proteomes" id="UP001212170">
    <property type="component" value="Unassembled WGS sequence"/>
</dbReference>
<proteinExistence type="predicted"/>
<dbReference type="EMBL" id="JAMZNK010000034">
    <property type="protein sequence ID" value="MDA6071422.1"/>
    <property type="molecule type" value="Genomic_DNA"/>
</dbReference>
<sequence length="168" mass="19665">MIRLEKFDTKDYSQLINSIKDARELMQFAGPEFTFPLTEEQIERSLSDKNRIAFRVVNVSNDSTIGHCQICFKDKFANLGKILIMDELLRGKGIGKQILTLLLEFILENSKQRNVELNVFDFNTSAIKCYEKIGFVINRDKKFVREMDSETWTALNMQLDLDNWIRKD</sequence>
<evidence type="ECO:0000313" key="3">
    <source>
        <dbReference type="Proteomes" id="UP001212170"/>
    </source>
</evidence>
<protein>
    <submittedName>
        <fullName evidence="2">GNAT family N-acetyltransferase</fullName>
    </submittedName>
</protein>
<dbReference type="InterPro" id="IPR016181">
    <property type="entry name" value="Acyl_CoA_acyltransferase"/>
</dbReference>
<keyword evidence="3" id="KW-1185">Reference proteome</keyword>
<dbReference type="RefSeq" id="WP_271337228.1">
    <property type="nucleotide sequence ID" value="NZ_JAMZNK010000034.1"/>
</dbReference>
<gene>
    <name evidence="2" type="ORF">NJT12_17520</name>
</gene>
<reference evidence="2 3" key="1">
    <citation type="journal article" date="2023" name="Chemosphere">
        <title>Whole genome analysis of Flavobacterium aziz-sancarii sp. nov., isolated from Ardley Island (Antarctica), revealed a rich resistome and bioremediation potential.</title>
        <authorList>
            <person name="Otur C."/>
            <person name="Okay S."/>
            <person name="Kurt-Kizildogan A."/>
        </authorList>
    </citation>
    <scope>NUCLEOTIDE SEQUENCE [LARGE SCALE GENOMIC DNA]</scope>
    <source>
        <strain evidence="2 3">AC</strain>
    </source>
</reference>
<evidence type="ECO:0000259" key="1">
    <source>
        <dbReference type="PROSITE" id="PS51186"/>
    </source>
</evidence>
<dbReference type="Pfam" id="PF00583">
    <property type="entry name" value="Acetyltransf_1"/>
    <property type="match status" value="1"/>
</dbReference>
<dbReference type="PROSITE" id="PS51186">
    <property type="entry name" value="GNAT"/>
    <property type="match status" value="1"/>
</dbReference>
<dbReference type="SUPFAM" id="SSF55729">
    <property type="entry name" value="Acyl-CoA N-acyltransferases (Nat)"/>
    <property type="match status" value="1"/>
</dbReference>
<evidence type="ECO:0000313" key="2">
    <source>
        <dbReference type="EMBL" id="MDA6071422.1"/>
    </source>
</evidence>
<organism evidence="2 3">
    <name type="scientific">Flavobacterium azizsancarii</name>
    <dbReference type="NCBI Taxonomy" id="2961580"/>
    <lineage>
        <taxon>Bacteria</taxon>
        <taxon>Pseudomonadati</taxon>
        <taxon>Bacteroidota</taxon>
        <taxon>Flavobacteriia</taxon>
        <taxon>Flavobacteriales</taxon>
        <taxon>Flavobacteriaceae</taxon>
        <taxon>Flavobacterium</taxon>
    </lineage>
</organism>
<dbReference type="PANTHER" id="PTHR43415">
    <property type="entry name" value="SPERMIDINE N(1)-ACETYLTRANSFERASE"/>
    <property type="match status" value="1"/>
</dbReference>
<name>A0ABT4WFT5_9FLAO</name>
<dbReference type="PANTHER" id="PTHR43415:SF5">
    <property type="entry name" value="ACETYLTRANSFERASE"/>
    <property type="match status" value="1"/>
</dbReference>